<evidence type="ECO:0000313" key="2">
    <source>
        <dbReference type="EMBL" id="CAB4340874.1"/>
    </source>
</evidence>
<sequence length="90" mass="9572">MAVPSQTAILFVFKVGVATVGFNTAVVLVTVPQLFVNITWYSLLFSVAGAALKFKVVVAKFEYTTPASIVLAFDAVIVVQVPEAALVCHL</sequence>
<keyword evidence="1" id="KW-0472">Membrane</keyword>
<organism evidence="2">
    <name type="scientific">freshwater metagenome</name>
    <dbReference type="NCBI Taxonomy" id="449393"/>
    <lineage>
        <taxon>unclassified sequences</taxon>
        <taxon>metagenomes</taxon>
        <taxon>ecological metagenomes</taxon>
    </lineage>
</organism>
<accession>A0A6J5ZDV3</accession>
<evidence type="ECO:0000256" key="1">
    <source>
        <dbReference type="SAM" id="Phobius"/>
    </source>
</evidence>
<name>A0A6J5ZDV3_9ZZZZ</name>
<feature type="transmembrane region" description="Helical" evidence="1">
    <location>
        <begin position="34"/>
        <end position="52"/>
    </location>
</feature>
<feature type="transmembrane region" description="Helical" evidence="1">
    <location>
        <begin position="7"/>
        <end position="28"/>
    </location>
</feature>
<reference evidence="2" key="1">
    <citation type="submission" date="2020-05" db="EMBL/GenBank/DDBJ databases">
        <authorList>
            <person name="Chiriac C."/>
            <person name="Salcher M."/>
            <person name="Ghai R."/>
            <person name="Kavagutti S V."/>
        </authorList>
    </citation>
    <scope>NUCLEOTIDE SEQUENCE</scope>
</reference>
<protein>
    <submittedName>
        <fullName evidence="2">Unannotated protein</fullName>
    </submittedName>
</protein>
<proteinExistence type="predicted"/>
<keyword evidence="1" id="KW-0812">Transmembrane</keyword>
<dbReference type="AlphaFoldDB" id="A0A6J5ZDV3"/>
<dbReference type="EMBL" id="CAESAF010000115">
    <property type="protein sequence ID" value="CAB4340874.1"/>
    <property type="molecule type" value="Genomic_DNA"/>
</dbReference>
<gene>
    <name evidence="2" type="ORF">UFOPK3574_00910</name>
</gene>
<keyword evidence="1" id="KW-1133">Transmembrane helix</keyword>